<evidence type="ECO:0000256" key="1">
    <source>
        <dbReference type="SAM" id="MobiDB-lite"/>
    </source>
</evidence>
<dbReference type="EMBL" id="CAJVPJ010000511">
    <property type="protein sequence ID" value="CAG8532410.1"/>
    <property type="molecule type" value="Genomic_DNA"/>
</dbReference>
<keyword evidence="3" id="KW-1185">Reference proteome</keyword>
<dbReference type="Proteomes" id="UP000789572">
    <property type="component" value="Unassembled WGS sequence"/>
</dbReference>
<feature type="compositionally biased region" description="Polar residues" evidence="1">
    <location>
        <begin position="1"/>
        <end position="10"/>
    </location>
</feature>
<dbReference type="AlphaFoldDB" id="A0A9N9AJB4"/>
<protein>
    <submittedName>
        <fullName evidence="2">10870_t:CDS:1</fullName>
    </submittedName>
</protein>
<feature type="compositionally biased region" description="Basic and acidic residues" evidence="1">
    <location>
        <begin position="12"/>
        <end position="24"/>
    </location>
</feature>
<accession>A0A9N9AJB4</accession>
<comment type="caution">
    <text evidence="2">The sequence shown here is derived from an EMBL/GenBank/DDBJ whole genome shotgun (WGS) entry which is preliminary data.</text>
</comment>
<feature type="region of interest" description="Disordered" evidence="1">
    <location>
        <begin position="1"/>
        <end position="25"/>
    </location>
</feature>
<evidence type="ECO:0000313" key="2">
    <source>
        <dbReference type="EMBL" id="CAG8532410.1"/>
    </source>
</evidence>
<gene>
    <name evidence="2" type="ORF">POCULU_LOCUS4125</name>
</gene>
<evidence type="ECO:0000313" key="3">
    <source>
        <dbReference type="Proteomes" id="UP000789572"/>
    </source>
</evidence>
<organism evidence="2 3">
    <name type="scientific">Paraglomus occultum</name>
    <dbReference type="NCBI Taxonomy" id="144539"/>
    <lineage>
        <taxon>Eukaryota</taxon>
        <taxon>Fungi</taxon>
        <taxon>Fungi incertae sedis</taxon>
        <taxon>Mucoromycota</taxon>
        <taxon>Glomeromycotina</taxon>
        <taxon>Glomeromycetes</taxon>
        <taxon>Paraglomerales</taxon>
        <taxon>Paraglomeraceae</taxon>
        <taxon>Paraglomus</taxon>
    </lineage>
</organism>
<reference evidence="2" key="1">
    <citation type="submission" date="2021-06" db="EMBL/GenBank/DDBJ databases">
        <authorList>
            <person name="Kallberg Y."/>
            <person name="Tangrot J."/>
            <person name="Rosling A."/>
        </authorList>
    </citation>
    <scope>NUCLEOTIDE SEQUENCE</scope>
    <source>
        <strain evidence="2">IA702</strain>
    </source>
</reference>
<proteinExistence type="predicted"/>
<sequence>MSSSRWNSIDSLDERPGHKDDKPKIPNLASDILKLPSYNLMWLDKGREWELEFSGKPSSPEKDKSMNGINRAAYEIAKQYAGIWRAILWKYHSHIRYEYAISKYICRLFDLFAGTTLPEREIKQIQNLIDRFWNIIRNAVIKVVEKLIQVDAIACVNRGTEYEERKEQIEKSIKPIAVASPRKSKQRLFFLGV</sequence>
<name>A0A9N9AJB4_9GLOM</name>